<proteinExistence type="predicted"/>
<feature type="chain" id="PRO_5029535390" description="Cnidarian restricted protein" evidence="1">
    <location>
        <begin position="22"/>
        <end position="128"/>
    </location>
</feature>
<feature type="signal peptide" evidence="1">
    <location>
        <begin position="1"/>
        <end position="21"/>
    </location>
</feature>
<dbReference type="GeneID" id="136822310"/>
<dbReference type="PANTHER" id="PTHR33995:SF7">
    <property type="entry name" value="BURSICON SUBUNIT ALPHA-RELATED"/>
    <property type="match status" value="1"/>
</dbReference>
<keyword evidence="1" id="KW-0732">Signal</keyword>
<evidence type="ECO:0008006" key="4">
    <source>
        <dbReference type="Google" id="ProtNLM"/>
    </source>
</evidence>
<evidence type="ECO:0000313" key="3">
    <source>
        <dbReference type="Proteomes" id="UP000594262"/>
    </source>
</evidence>
<keyword evidence="3" id="KW-1185">Reference proteome</keyword>
<sequence length="128" mass="14732">MACFNMVTAIFLLPCIILCESRHEISRHCYTKGDRGARGDTMILCSVCSVHYDLGSNHFPRYTTEIECKPDQNNQKFCFQGEGYCIQRSTIIFIQKKKADGTMENIYYTMHTGCECECRKTSFLTNLI</sequence>
<evidence type="ECO:0000256" key="1">
    <source>
        <dbReference type="SAM" id="SignalP"/>
    </source>
</evidence>
<reference evidence="2" key="1">
    <citation type="submission" date="2021-01" db="UniProtKB">
        <authorList>
            <consortium name="EnsemblMetazoa"/>
        </authorList>
    </citation>
    <scope>IDENTIFICATION</scope>
</reference>
<dbReference type="InterPro" id="IPR029034">
    <property type="entry name" value="Cystine-knot_cytokine"/>
</dbReference>
<dbReference type="RefSeq" id="XP_066934647.1">
    <property type="nucleotide sequence ID" value="XM_067078546.1"/>
</dbReference>
<name>A0A7M5WJM9_9CNID</name>
<accession>A0A7M5WJM9</accession>
<organism evidence="2 3">
    <name type="scientific">Clytia hemisphaerica</name>
    <dbReference type="NCBI Taxonomy" id="252671"/>
    <lineage>
        <taxon>Eukaryota</taxon>
        <taxon>Metazoa</taxon>
        <taxon>Cnidaria</taxon>
        <taxon>Hydrozoa</taxon>
        <taxon>Hydroidolina</taxon>
        <taxon>Leptothecata</taxon>
        <taxon>Obeliida</taxon>
        <taxon>Clytiidae</taxon>
        <taxon>Clytia</taxon>
    </lineage>
</organism>
<dbReference type="Proteomes" id="UP000594262">
    <property type="component" value="Unplaced"/>
</dbReference>
<dbReference type="OrthoDB" id="27590at2759"/>
<dbReference type="EnsemblMetazoa" id="CLYHEMT005131.1">
    <property type="protein sequence ID" value="CLYHEMP005131.1"/>
    <property type="gene ID" value="CLYHEMG005131"/>
</dbReference>
<dbReference type="AlphaFoldDB" id="A0A7M5WJM9"/>
<protein>
    <recommendedName>
        <fullName evidence="4">Cnidarian restricted protein</fullName>
    </recommendedName>
</protein>
<dbReference type="PANTHER" id="PTHR33995">
    <property type="entry name" value="PROTEIN CBG18546"/>
    <property type="match status" value="1"/>
</dbReference>
<dbReference type="SUPFAM" id="SSF57501">
    <property type="entry name" value="Cystine-knot cytokines"/>
    <property type="match status" value="1"/>
</dbReference>
<evidence type="ECO:0000313" key="2">
    <source>
        <dbReference type="EnsemblMetazoa" id="CLYHEMP005131.1"/>
    </source>
</evidence>